<name>A0ABW2LTW7_9FLAO</name>
<accession>A0ABW2LTW7</accession>
<dbReference type="InterPro" id="IPR016032">
    <property type="entry name" value="Sig_transdc_resp-reg_C-effctor"/>
</dbReference>
<dbReference type="Proteomes" id="UP001596550">
    <property type="component" value="Unassembled WGS sequence"/>
</dbReference>
<dbReference type="RefSeq" id="WP_378174504.1">
    <property type="nucleotide sequence ID" value="NZ_JBHTCR010000002.1"/>
</dbReference>
<organism evidence="1 2">
    <name type="scientific">Chryseobacterium zhengzhouense</name>
    <dbReference type="NCBI Taxonomy" id="1636086"/>
    <lineage>
        <taxon>Bacteria</taxon>
        <taxon>Pseudomonadati</taxon>
        <taxon>Bacteroidota</taxon>
        <taxon>Flavobacteriia</taxon>
        <taxon>Flavobacteriales</taxon>
        <taxon>Weeksellaceae</taxon>
        <taxon>Chryseobacterium group</taxon>
        <taxon>Chryseobacterium</taxon>
    </lineage>
</organism>
<gene>
    <name evidence="1" type="ORF">ACFQO9_04675</name>
</gene>
<evidence type="ECO:0000313" key="2">
    <source>
        <dbReference type="Proteomes" id="UP001596550"/>
    </source>
</evidence>
<dbReference type="EMBL" id="JBHTCR010000002">
    <property type="protein sequence ID" value="MFC7346012.1"/>
    <property type="molecule type" value="Genomic_DNA"/>
</dbReference>
<proteinExistence type="predicted"/>
<protein>
    <submittedName>
        <fullName evidence="1">Helix-turn-helix transcriptional regulator</fullName>
    </submittedName>
</protein>
<reference evidence="2" key="1">
    <citation type="journal article" date="2019" name="Int. J. Syst. Evol. Microbiol.">
        <title>The Global Catalogue of Microorganisms (GCM) 10K type strain sequencing project: providing services to taxonomists for standard genome sequencing and annotation.</title>
        <authorList>
            <consortium name="The Broad Institute Genomics Platform"/>
            <consortium name="The Broad Institute Genome Sequencing Center for Infectious Disease"/>
            <person name="Wu L."/>
            <person name="Ma J."/>
        </authorList>
    </citation>
    <scope>NUCLEOTIDE SEQUENCE [LARGE SCALE GENOMIC DNA]</scope>
    <source>
        <strain evidence="2">CCUG 54781</strain>
    </source>
</reference>
<sequence length="181" mass="20871">MTVRLYPGMLDKSKEYFNHDNNVLLLHAGTVKKFEDVKDHPELDRILEDEKELNDLMKKWFGDNTELKLRTIARCRFGALNFTPDFEADNIEHDYCDCEYRGNCEGENIICKPVTFNGEEISDEEINLLKELSTNEKNIAIADNLGVPVGTLNVIKTKTYQKFGLITKQQLTKHLFLEGLL</sequence>
<dbReference type="SUPFAM" id="SSF46894">
    <property type="entry name" value="C-terminal effector domain of the bipartite response regulators"/>
    <property type="match status" value="1"/>
</dbReference>
<comment type="caution">
    <text evidence="1">The sequence shown here is derived from an EMBL/GenBank/DDBJ whole genome shotgun (WGS) entry which is preliminary data.</text>
</comment>
<keyword evidence="2" id="KW-1185">Reference proteome</keyword>
<evidence type="ECO:0000313" key="1">
    <source>
        <dbReference type="EMBL" id="MFC7346012.1"/>
    </source>
</evidence>